<protein>
    <recommendedName>
        <fullName evidence="2">CCHC-type domain-containing protein</fullName>
    </recommendedName>
</protein>
<proteinExistence type="predicted"/>
<dbReference type="PROSITE" id="PS50158">
    <property type="entry name" value="ZF_CCHC"/>
    <property type="match status" value="1"/>
</dbReference>
<name>A0AAV1YX35_9ARAC</name>
<gene>
    <name evidence="3" type="ORF">LARSCL_LOCUS1614</name>
</gene>
<dbReference type="EMBL" id="CAXIEN010000009">
    <property type="protein sequence ID" value="CAL1263678.1"/>
    <property type="molecule type" value="Genomic_DNA"/>
</dbReference>
<sequence length="257" mass="29995">MRKNTPKPKPQAILLFPSEESSKEINKDTQITEFLSKSIPDSSELFKKIKTIKKLKNGLAIISNSTERETLLQELKKVPDFETKIKPVLPAVKHPSTILYNVLDNIKEEDIQTRLKEETGHLKDLRLRFKFRGKEDNTSNWVFETPGHILRQLQKKKQIHINWTTVTIREFFHIKKCTKCQSYGHTAKDCPKQKPCCGLAHATKDCRNNNICCINCFSHNRSYQTNIYIDHKPHSKDCFCFRSEIEIYKKAIDYNAE</sequence>
<evidence type="ECO:0000259" key="2">
    <source>
        <dbReference type="PROSITE" id="PS50158"/>
    </source>
</evidence>
<dbReference type="InterPro" id="IPR001878">
    <property type="entry name" value="Znf_CCHC"/>
</dbReference>
<dbReference type="AlphaFoldDB" id="A0AAV1YX35"/>
<keyword evidence="1" id="KW-0863">Zinc-finger</keyword>
<keyword evidence="4" id="KW-1185">Reference proteome</keyword>
<dbReference type="SMART" id="SM00343">
    <property type="entry name" value="ZnF_C2HC"/>
    <property type="match status" value="1"/>
</dbReference>
<feature type="domain" description="CCHC-type" evidence="2">
    <location>
        <begin position="176"/>
        <end position="192"/>
    </location>
</feature>
<dbReference type="Gene3D" id="4.10.60.10">
    <property type="entry name" value="Zinc finger, CCHC-type"/>
    <property type="match status" value="1"/>
</dbReference>
<evidence type="ECO:0000256" key="1">
    <source>
        <dbReference type="PROSITE-ProRule" id="PRU00047"/>
    </source>
</evidence>
<evidence type="ECO:0000313" key="3">
    <source>
        <dbReference type="EMBL" id="CAL1263678.1"/>
    </source>
</evidence>
<dbReference type="GO" id="GO:0003676">
    <property type="term" value="F:nucleic acid binding"/>
    <property type="evidence" value="ECO:0007669"/>
    <property type="project" value="InterPro"/>
</dbReference>
<organism evidence="3 4">
    <name type="scientific">Larinioides sclopetarius</name>
    <dbReference type="NCBI Taxonomy" id="280406"/>
    <lineage>
        <taxon>Eukaryota</taxon>
        <taxon>Metazoa</taxon>
        <taxon>Ecdysozoa</taxon>
        <taxon>Arthropoda</taxon>
        <taxon>Chelicerata</taxon>
        <taxon>Arachnida</taxon>
        <taxon>Araneae</taxon>
        <taxon>Araneomorphae</taxon>
        <taxon>Entelegynae</taxon>
        <taxon>Araneoidea</taxon>
        <taxon>Araneidae</taxon>
        <taxon>Larinioides</taxon>
    </lineage>
</organism>
<dbReference type="Pfam" id="PF00098">
    <property type="entry name" value="zf-CCHC"/>
    <property type="match status" value="1"/>
</dbReference>
<comment type="caution">
    <text evidence="3">The sequence shown here is derived from an EMBL/GenBank/DDBJ whole genome shotgun (WGS) entry which is preliminary data.</text>
</comment>
<dbReference type="Proteomes" id="UP001497382">
    <property type="component" value="Unassembled WGS sequence"/>
</dbReference>
<dbReference type="GO" id="GO:0008270">
    <property type="term" value="F:zinc ion binding"/>
    <property type="evidence" value="ECO:0007669"/>
    <property type="project" value="UniProtKB-KW"/>
</dbReference>
<evidence type="ECO:0000313" key="4">
    <source>
        <dbReference type="Proteomes" id="UP001497382"/>
    </source>
</evidence>
<accession>A0AAV1YX35</accession>
<keyword evidence="1" id="KW-0479">Metal-binding</keyword>
<reference evidence="3 4" key="1">
    <citation type="submission" date="2024-04" db="EMBL/GenBank/DDBJ databases">
        <authorList>
            <person name="Rising A."/>
            <person name="Reimegard J."/>
            <person name="Sonavane S."/>
            <person name="Akerstrom W."/>
            <person name="Nylinder S."/>
            <person name="Hedman E."/>
            <person name="Kallberg Y."/>
        </authorList>
    </citation>
    <scope>NUCLEOTIDE SEQUENCE [LARGE SCALE GENOMIC DNA]</scope>
</reference>
<keyword evidence="1" id="KW-0862">Zinc</keyword>